<dbReference type="PROSITE" id="PS51257">
    <property type="entry name" value="PROKAR_LIPOPROTEIN"/>
    <property type="match status" value="1"/>
</dbReference>
<dbReference type="RefSeq" id="WP_157324374.1">
    <property type="nucleotide sequence ID" value="NZ_BMFX01000014.1"/>
</dbReference>
<reference evidence="3 4" key="1">
    <citation type="submission" date="2019-12" db="EMBL/GenBank/DDBJ databases">
        <title>Nesterenkonia muleiensis sp. nov., a novel actinobacterium isolated from sap of Populus euphratica.</title>
        <authorList>
            <person name="Wang R."/>
        </authorList>
    </citation>
    <scope>NUCLEOTIDE SEQUENCE [LARGE SCALE GENOMIC DNA]</scope>
    <source>
        <strain evidence="3 4">F10</strain>
    </source>
</reference>
<dbReference type="OrthoDB" id="3393679at2"/>
<proteinExistence type="predicted"/>
<evidence type="ECO:0000313" key="4">
    <source>
        <dbReference type="Proteomes" id="UP000460157"/>
    </source>
</evidence>
<dbReference type="InterPro" id="IPR056303">
    <property type="entry name" value="AMIN-like"/>
</dbReference>
<evidence type="ECO:0000313" key="3">
    <source>
        <dbReference type="EMBL" id="MVT26920.1"/>
    </source>
</evidence>
<feature type="compositionally biased region" description="Acidic residues" evidence="1">
    <location>
        <begin position="78"/>
        <end position="87"/>
    </location>
</feature>
<keyword evidence="4" id="KW-1185">Reference proteome</keyword>
<dbReference type="Proteomes" id="UP000460157">
    <property type="component" value="Unassembled WGS sequence"/>
</dbReference>
<evidence type="ECO:0000259" key="2">
    <source>
        <dbReference type="Pfam" id="PF24837"/>
    </source>
</evidence>
<organism evidence="3 4">
    <name type="scientific">Nesterenkonia alkaliphila</name>
    <dbReference type="NCBI Taxonomy" id="1463631"/>
    <lineage>
        <taxon>Bacteria</taxon>
        <taxon>Bacillati</taxon>
        <taxon>Actinomycetota</taxon>
        <taxon>Actinomycetes</taxon>
        <taxon>Micrococcales</taxon>
        <taxon>Micrococcaceae</taxon>
        <taxon>Nesterenkonia</taxon>
    </lineage>
</organism>
<evidence type="ECO:0000256" key="1">
    <source>
        <dbReference type="SAM" id="MobiDB-lite"/>
    </source>
</evidence>
<feature type="compositionally biased region" description="Acidic residues" evidence="1">
    <location>
        <begin position="101"/>
        <end position="123"/>
    </location>
</feature>
<name>A0A7K1UKB8_9MICC</name>
<gene>
    <name evidence="3" type="ORF">GNZ21_11220</name>
</gene>
<comment type="caution">
    <text evidence="3">The sequence shown here is derived from an EMBL/GenBank/DDBJ whole genome shotgun (WGS) entry which is preliminary data.</text>
</comment>
<sequence>MRRASPIPETAALPAALGIAVLLLAGCQGTADEPVEHGTATAEEQPPLDEPADEPGTLDPEGESAEAGADDPQSLTEQNEDEPDPEQSVEHETGQPRDTGAPEDQDQAEGEEAAEEPEADNDVLDVTEFSAEPQRSRGFPDLLTEVPEDSELLLGEVRAGVHEGYHRIVFDHVGEGAPGWSAEYVDEAVEPGSGFPMELEAEAILYVGVVGLVPGNAGQEQGQLELREWNDPQNTMFTDVATTFVHHGSANYYIGLDAEREFRVSVWEHPNGPRLIIDVLV</sequence>
<accession>A0A7K1UKB8</accession>
<dbReference type="AlphaFoldDB" id="A0A7K1UKB8"/>
<feature type="region of interest" description="Disordered" evidence="1">
    <location>
        <begin position="31"/>
        <end position="123"/>
    </location>
</feature>
<protein>
    <recommendedName>
        <fullName evidence="2">AMIN-like domain-containing protein</fullName>
    </recommendedName>
</protein>
<dbReference type="EMBL" id="WRPM01000080">
    <property type="protein sequence ID" value="MVT26920.1"/>
    <property type="molecule type" value="Genomic_DNA"/>
</dbReference>
<feature type="domain" description="AMIN-like" evidence="2">
    <location>
        <begin position="154"/>
        <end position="279"/>
    </location>
</feature>
<dbReference type="Pfam" id="PF24837">
    <property type="entry name" value="AMIN-like"/>
    <property type="match status" value="1"/>
</dbReference>